<dbReference type="InParanoid" id="A0A067RDZ3"/>
<evidence type="ECO:0000313" key="1">
    <source>
        <dbReference type="EMBL" id="KDR21987.1"/>
    </source>
</evidence>
<keyword evidence="2" id="KW-1185">Reference proteome</keyword>
<dbReference type="Gene3D" id="2.40.50.140">
    <property type="entry name" value="Nucleic acid-binding proteins"/>
    <property type="match status" value="1"/>
</dbReference>
<dbReference type="eggNOG" id="ENOG502T13T">
    <property type="taxonomic scope" value="Eukaryota"/>
</dbReference>
<reference evidence="1 2" key="1">
    <citation type="journal article" date="2014" name="Nat. Commun.">
        <title>Molecular traces of alternative social organization in a termite genome.</title>
        <authorList>
            <person name="Terrapon N."/>
            <person name="Li C."/>
            <person name="Robertson H.M."/>
            <person name="Ji L."/>
            <person name="Meng X."/>
            <person name="Booth W."/>
            <person name="Chen Z."/>
            <person name="Childers C.P."/>
            <person name="Glastad K.M."/>
            <person name="Gokhale K."/>
            <person name="Gowin J."/>
            <person name="Gronenberg W."/>
            <person name="Hermansen R.A."/>
            <person name="Hu H."/>
            <person name="Hunt B.G."/>
            <person name="Huylmans A.K."/>
            <person name="Khalil S.M."/>
            <person name="Mitchell R.D."/>
            <person name="Munoz-Torres M.C."/>
            <person name="Mustard J.A."/>
            <person name="Pan H."/>
            <person name="Reese J.T."/>
            <person name="Scharf M.E."/>
            <person name="Sun F."/>
            <person name="Vogel H."/>
            <person name="Xiao J."/>
            <person name="Yang W."/>
            <person name="Yang Z."/>
            <person name="Yang Z."/>
            <person name="Zhou J."/>
            <person name="Zhu J."/>
            <person name="Brent C.S."/>
            <person name="Elsik C.G."/>
            <person name="Goodisman M.A."/>
            <person name="Liberles D.A."/>
            <person name="Roe R.M."/>
            <person name="Vargo E.L."/>
            <person name="Vilcinskas A."/>
            <person name="Wang J."/>
            <person name="Bornberg-Bauer E."/>
            <person name="Korb J."/>
            <person name="Zhang G."/>
            <person name="Liebig J."/>
        </authorList>
    </citation>
    <scope>NUCLEOTIDE SEQUENCE [LARGE SCALE GENOMIC DNA]</scope>
    <source>
        <tissue evidence="1">Whole organism</tissue>
    </source>
</reference>
<evidence type="ECO:0000313" key="2">
    <source>
        <dbReference type="Proteomes" id="UP000027135"/>
    </source>
</evidence>
<dbReference type="EMBL" id="KK852528">
    <property type="protein sequence ID" value="KDR21987.1"/>
    <property type="molecule type" value="Genomic_DNA"/>
</dbReference>
<dbReference type="OMA" id="YGELEIC"/>
<accession>A0A067RDZ3</accession>
<sequence>MQSGNYLSKPYVPMAIEELSKVTGLKHWANIKVRVVGTVILPSTLVSIYERGGPYNIALDLHLLDVYPQHDTNIQVYGELEICSGVPQIRVFFFRKLDGLDIESYHRAVELQKKYIPHFIKP</sequence>
<protein>
    <recommendedName>
        <fullName evidence="3">CST complex subunit TEN1</fullName>
    </recommendedName>
</protein>
<evidence type="ECO:0008006" key="3">
    <source>
        <dbReference type="Google" id="ProtNLM"/>
    </source>
</evidence>
<name>A0A067RDZ3_ZOONE</name>
<proteinExistence type="predicted"/>
<dbReference type="AlphaFoldDB" id="A0A067RDZ3"/>
<organism evidence="1 2">
    <name type="scientific">Zootermopsis nevadensis</name>
    <name type="common">Dampwood termite</name>
    <dbReference type="NCBI Taxonomy" id="136037"/>
    <lineage>
        <taxon>Eukaryota</taxon>
        <taxon>Metazoa</taxon>
        <taxon>Ecdysozoa</taxon>
        <taxon>Arthropoda</taxon>
        <taxon>Hexapoda</taxon>
        <taxon>Insecta</taxon>
        <taxon>Pterygota</taxon>
        <taxon>Neoptera</taxon>
        <taxon>Polyneoptera</taxon>
        <taxon>Dictyoptera</taxon>
        <taxon>Blattodea</taxon>
        <taxon>Blattoidea</taxon>
        <taxon>Termitoidae</taxon>
        <taxon>Termopsidae</taxon>
        <taxon>Zootermopsis</taxon>
    </lineage>
</organism>
<gene>
    <name evidence="1" type="ORF">L798_03294</name>
</gene>
<dbReference type="InterPro" id="IPR012340">
    <property type="entry name" value="NA-bd_OB-fold"/>
</dbReference>
<dbReference type="Proteomes" id="UP000027135">
    <property type="component" value="Unassembled WGS sequence"/>
</dbReference>